<organism evidence="6 7">
    <name type="scientific">Cupriavidus necator (strain ATCC 43291 / DSM 13513 / CCUG 52238 / LMG 8453 / N-1)</name>
    <name type="common">Ralstonia eutropha</name>
    <dbReference type="NCBI Taxonomy" id="1042878"/>
    <lineage>
        <taxon>Bacteria</taxon>
        <taxon>Pseudomonadati</taxon>
        <taxon>Pseudomonadota</taxon>
        <taxon>Betaproteobacteria</taxon>
        <taxon>Burkholderiales</taxon>
        <taxon>Burkholderiaceae</taxon>
        <taxon>Cupriavidus</taxon>
    </lineage>
</organism>
<keyword evidence="6" id="KW-0614">Plasmid</keyword>
<protein>
    <submittedName>
        <fullName evidence="6">Fumarate reductase flavoprotein subunit</fullName>
        <ecNumber evidence="6">1.3.99.1</ecNumber>
    </submittedName>
</protein>
<dbReference type="EC" id="1.3.99.1" evidence="6"/>
<feature type="domain" description="FAD-dependent oxidoreductase 2 FAD-binding" evidence="5">
    <location>
        <begin position="21"/>
        <end position="452"/>
    </location>
</feature>
<sequence>MSLKSEAVKQSGIGRWDRSADVVVVGQGIAGACAALEARRGGAEVLIIERASGGGGASAISAGVFYLGGGTDVQKACGYEDSADNMARFLMANTEHPNDELVRLFCNHSVEHFHWLESQGVPFERSGYPGKVFFPPGTECLYSTGNEKVWPYREIAEPVPRGHKAAGAGETGGAVAMHALLAKCAEEGIPALYDSRVTALVVNEAGHVTGVRVRQTTGDLHIEARRGVILATGGLNMNEAMAREHIALLSDTSIPIGIPYNDGIGIVLGQSVGAAVAAMDGVMATAPIYPPEQLIKGIIVNRNGERFVAEDAYHGRTAQFTMEQPGQTAYLIVDAEIFAYPEMTTARHALIDGWETVQEMEKALGMPTGALQKTMAAYNRDAAAGEDNQFHKQGDWIKPLDVGPYAAFDISFTKSAYVYMTLGGLETGIHGEALDAAGRPIQGLYVVGACAAHIPRSGKSYASGLSLAPGSFFGRRAGRHASGAVSL</sequence>
<dbReference type="PANTHER" id="PTHR43400">
    <property type="entry name" value="FUMARATE REDUCTASE"/>
    <property type="match status" value="1"/>
</dbReference>
<dbReference type="InterPro" id="IPR036188">
    <property type="entry name" value="FAD/NAD-bd_sf"/>
</dbReference>
<dbReference type="Proteomes" id="UP000006798">
    <property type="component" value="Plasmid pBB1"/>
</dbReference>
<dbReference type="InterPro" id="IPR003953">
    <property type="entry name" value="FAD-dep_OxRdtase_2_FAD-bd"/>
</dbReference>
<reference evidence="6 7" key="1">
    <citation type="journal article" date="2011" name="J. Bacteriol.">
        <title>Complete genome sequence of the type strain Cupriavidus necator N-1.</title>
        <authorList>
            <person name="Poehlein A."/>
            <person name="Kusian B."/>
            <person name="Friedrich B."/>
            <person name="Daniel R."/>
            <person name="Bowien B."/>
        </authorList>
    </citation>
    <scope>NUCLEOTIDE SEQUENCE [LARGE SCALE GENOMIC DNA]</scope>
    <source>
        <strain evidence="7">ATCC 43291 / DSM 13513 / CCUG 52238 / LMG 8453 / N-1</strain>
        <plasmid evidence="6 7">pBB1</plasmid>
    </source>
</reference>
<dbReference type="Gene3D" id="3.50.50.60">
    <property type="entry name" value="FAD/NAD(P)-binding domain"/>
    <property type="match status" value="1"/>
</dbReference>
<evidence type="ECO:0000256" key="3">
    <source>
        <dbReference type="ARBA" id="ARBA00022827"/>
    </source>
</evidence>
<evidence type="ECO:0000256" key="2">
    <source>
        <dbReference type="ARBA" id="ARBA00022630"/>
    </source>
</evidence>
<dbReference type="PROSITE" id="PS51257">
    <property type="entry name" value="PROKAR_LIPOPROTEIN"/>
    <property type="match status" value="1"/>
</dbReference>
<proteinExistence type="predicted"/>
<dbReference type="RefSeq" id="WP_013958906.1">
    <property type="nucleotide sequence ID" value="NC_015727.1"/>
</dbReference>
<gene>
    <name evidence="6" type="primary">ifcA1</name>
    <name evidence="6" type="ordered locus">CNE_BB1p04270</name>
</gene>
<dbReference type="EMBL" id="CP002879">
    <property type="protein sequence ID" value="AEI81851.1"/>
    <property type="molecule type" value="Genomic_DNA"/>
</dbReference>
<evidence type="ECO:0000313" key="7">
    <source>
        <dbReference type="Proteomes" id="UP000006798"/>
    </source>
</evidence>
<accession>F8GWY1</accession>
<dbReference type="PANTHER" id="PTHR43400:SF10">
    <property type="entry name" value="3-OXOSTEROID 1-DEHYDROGENASE"/>
    <property type="match status" value="1"/>
</dbReference>
<dbReference type="GO" id="GO:0008202">
    <property type="term" value="P:steroid metabolic process"/>
    <property type="evidence" value="ECO:0007669"/>
    <property type="project" value="UniProtKB-ARBA"/>
</dbReference>
<keyword evidence="2" id="KW-0285">Flavoprotein</keyword>
<dbReference type="AlphaFoldDB" id="F8GWY1"/>
<geneLocation type="plasmid" evidence="6 7">
    <name>pBB1</name>
</geneLocation>
<dbReference type="PRINTS" id="PR00411">
    <property type="entry name" value="PNDRDTASEI"/>
</dbReference>
<dbReference type="NCBIfam" id="NF005510">
    <property type="entry name" value="PRK07121.1-3"/>
    <property type="match status" value="1"/>
</dbReference>
<dbReference type="Gene3D" id="3.90.700.10">
    <property type="entry name" value="Succinate dehydrogenase/fumarate reductase flavoprotein, catalytic domain"/>
    <property type="match status" value="1"/>
</dbReference>
<comment type="cofactor">
    <cofactor evidence="1">
        <name>FAD</name>
        <dbReference type="ChEBI" id="CHEBI:57692"/>
    </cofactor>
</comment>
<dbReference type="InterPro" id="IPR027477">
    <property type="entry name" value="Succ_DH/fumarate_Rdtase_cat_sf"/>
</dbReference>
<evidence type="ECO:0000256" key="1">
    <source>
        <dbReference type="ARBA" id="ARBA00001974"/>
    </source>
</evidence>
<dbReference type="InterPro" id="IPR050315">
    <property type="entry name" value="FAD-oxidoreductase_2"/>
</dbReference>
<dbReference type="SUPFAM" id="SSF51905">
    <property type="entry name" value="FAD/NAD(P)-binding domain"/>
    <property type="match status" value="1"/>
</dbReference>
<dbReference type="GO" id="GO:0016491">
    <property type="term" value="F:oxidoreductase activity"/>
    <property type="evidence" value="ECO:0007669"/>
    <property type="project" value="UniProtKB-KW"/>
</dbReference>
<name>F8GWY1_CUPNN</name>
<dbReference type="KEGG" id="cnc:CNE_BB1p04270"/>
<dbReference type="HOGENOM" id="CLU_011398_4_4_4"/>
<evidence type="ECO:0000256" key="4">
    <source>
        <dbReference type="ARBA" id="ARBA00023002"/>
    </source>
</evidence>
<dbReference type="GeneID" id="34311956"/>
<evidence type="ECO:0000259" key="5">
    <source>
        <dbReference type="Pfam" id="PF00890"/>
    </source>
</evidence>
<keyword evidence="4 6" id="KW-0560">Oxidoreductase</keyword>
<evidence type="ECO:0000313" key="6">
    <source>
        <dbReference type="EMBL" id="AEI81851.1"/>
    </source>
</evidence>
<dbReference type="NCBIfam" id="NF005508">
    <property type="entry name" value="PRK07121.1-1"/>
    <property type="match status" value="1"/>
</dbReference>
<keyword evidence="3" id="KW-0274">FAD</keyword>
<dbReference type="Pfam" id="PF00890">
    <property type="entry name" value="FAD_binding_2"/>
    <property type="match status" value="1"/>
</dbReference>